<dbReference type="InterPro" id="IPR004843">
    <property type="entry name" value="Calcineurin-like_PHP"/>
</dbReference>
<dbReference type="SUPFAM" id="SSF56300">
    <property type="entry name" value="Metallo-dependent phosphatases"/>
    <property type="match status" value="1"/>
</dbReference>
<evidence type="ECO:0000259" key="2">
    <source>
        <dbReference type="Pfam" id="PF00149"/>
    </source>
</evidence>
<dbReference type="GO" id="GO:0005737">
    <property type="term" value="C:cytoplasm"/>
    <property type="evidence" value="ECO:0007669"/>
    <property type="project" value="TreeGrafter"/>
</dbReference>
<dbReference type="Proteomes" id="UP000197446">
    <property type="component" value="Unassembled WGS sequence"/>
</dbReference>
<protein>
    <submittedName>
        <fullName evidence="3">Metallophosphoesterase</fullName>
    </submittedName>
</protein>
<accession>A0A254MXD4</accession>
<dbReference type="InterPro" id="IPR006186">
    <property type="entry name" value="Ser/Thr-sp_prot-phosphatase"/>
</dbReference>
<evidence type="ECO:0000313" key="4">
    <source>
        <dbReference type="Proteomes" id="UP000197446"/>
    </source>
</evidence>
<dbReference type="Gene3D" id="3.60.21.10">
    <property type="match status" value="1"/>
</dbReference>
<dbReference type="PRINTS" id="PR00114">
    <property type="entry name" value="STPHPHTASE"/>
</dbReference>
<dbReference type="AlphaFoldDB" id="A0A254MXD4"/>
<dbReference type="GO" id="GO:0016791">
    <property type="term" value="F:phosphatase activity"/>
    <property type="evidence" value="ECO:0007669"/>
    <property type="project" value="TreeGrafter"/>
</dbReference>
<keyword evidence="4" id="KW-1185">Reference proteome</keyword>
<dbReference type="InterPro" id="IPR029052">
    <property type="entry name" value="Metallo-depent_PP-like"/>
</dbReference>
<dbReference type="Pfam" id="PF00149">
    <property type="entry name" value="Metallophos"/>
    <property type="match status" value="1"/>
</dbReference>
<feature type="domain" description="Calcineurin-like phosphoesterase" evidence="2">
    <location>
        <begin position="65"/>
        <end position="189"/>
    </location>
</feature>
<comment type="caution">
    <text evidence="3">The sequence shown here is derived from an EMBL/GenBank/DDBJ whole genome shotgun (WGS) entry which is preliminary data.</text>
</comment>
<name>A0A254MXD4_9BURK</name>
<gene>
    <name evidence="3" type="ORF">CDO81_27200</name>
</gene>
<feature type="region of interest" description="Disordered" evidence="1">
    <location>
        <begin position="422"/>
        <end position="447"/>
    </location>
</feature>
<evidence type="ECO:0000313" key="3">
    <source>
        <dbReference type="EMBL" id="OWQ96473.1"/>
    </source>
</evidence>
<dbReference type="PANTHER" id="PTHR42850">
    <property type="entry name" value="METALLOPHOSPHOESTERASE"/>
    <property type="match status" value="1"/>
</dbReference>
<proteinExistence type="predicted"/>
<dbReference type="EMBL" id="NISI01000029">
    <property type="protein sequence ID" value="OWQ96473.1"/>
    <property type="molecule type" value="Genomic_DNA"/>
</dbReference>
<dbReference type="InterPro" id="IPR050126">
    <property type="entry name" value="Ap4A_hydrolase"/>
</dbReference>
<sequence length="459" mass="50633">MLFIGLPKSVERCICGASSGASVARPVAGRRVCPPVALLVSHPGAIMTQKELGEGMIETLPDGPLDIVGDVHGELDALLALLAVAGYDEQGRHPDGRHLVFLGDLVDRGPDSPGVVRLVQRLIDGGRASCILGNHELNLLRGERKAGNDWFWNENTAHDRRYHPWNWADPAAGPEMLAFFERLPLALVRSDLRIVHAAWHEPSMVALSALPTGGDFGELFTRLDDDADRLLESRGVVAQAKHEKATWRHHFADPEVDMPMLHAVGQLDEDRQMLNPVRVLTSGVERRAAQPFFASGQWRFAERVRWWDDYTDDVPVVVGHYWRQFLPLDRKALGKGDPDLFDGVSPRAWLGPRGRVFCVDFSVGGRWQERKSPDTAPRSRLGLLRWPEKTLVLDTGEMVGTVGRGSAPRAGRTAPARCRAWLPAGAAGPRSRPRSDGQLPLPLHVPPGPLPRPAAVLRW</sequence>
<reference evidence="3 4" key="1">
    <citation type="journal article" date="2007" name="Int. J. Syst. Evol. Microbiol.">
        <title>Description of Pelomonas aquatica sp. nov. and Pelomonas puraquae sp. nov., isolated from industrial and haemodialysis water.</title>
        <authorList>
            <person name="Gomila M."/>
            <person name="Bowien B."/>
            <person name="Falsen E."/>
            <person name="Moore E.R."/>
            <person name="Lalucat J."/>
        </authorList>
    </citation>
    <scope>NUCLEOTIDE SEQUENCE [LARGE SCALE GENOMIC DNA]</scope>
    <source>
        <strain evidence="3 4">CCUG 52769</strain>
    </source>
</reference>
<evidence type="ECO:0000256" key="1">
    <source>
        <dbReference type="SAM" id="MobiDB-lite"/>
    </source>
</evidence>
<dbReference type="PANTHER" id="PTHR42850:SF7">
    <property type="entry name" value="BIS(5'-NUCLEOSYL)-TETRAPHOSPHATASE PRPE [ASYMMETRICAL]"/>
    <property type="match status" value="1"/>
</dbReference>
<organism evidence="3 4">
    <name type="scientific">Roseateles puraquae</name>
    <dbReference type="NCBI Taxonomy" id="431059"/>
    <lineage>
        <taxon>Bacteria</taxon>
        <taxon>Pseudomonadati</taxon>
        <taxon>Pseudomonadota</taxon>
        <taxon>Betaproteobacteria</taxon>
        <taxon>Burkholderiales</taxon>
        <taxon>Sphaerotilaceae</taxon>
        <taxon>Roseateles</taxon>
    </lineage>
</organism>